<dbReference type="AlphaFoldDB" id="A0A7S4BZI8"/>
<feature type="compositionally biased region" description="Low complexity" evidence="1">
    <location>
        <begin position="116"/>
        <end position="127"/>
    </location>
</feature>
<evidence type="ECO:0000256" key="1">
    <source>
        <dbReference type="SAM" id="MobiDB-lite"/>
    </source>
</evidence>
<accession>A0A7S4BZI8</accession>
<protein>
    <submittedName>
        <fullName evidence="2">Uncharacterized protein</fullName>
    </submittedName>
</protein>
<feature type="region of interest" description="Disordered" evidence="1">
    <location>
        <begin position="70"/>
        <end position="127"/>
    </location>
</feature>
<evidence type="ECO:0000313" key="2">
    <source>
        <dbReference type="EMBL" id="CAE0782222.1"/>
    </source>
</evidence>
<dbReference type="EMBL" id="HBIZ01054528">
    <property type="protein sequence ID" value="CAE0782222.1"/>
    <property type="molecule type" value="Transcribed_RNA"/>
</dbReference>
<sequence length="127" mass="14658">MACDKIAEYREMLSNNISDKLNAYSYQLQTRYGDPRVYRAQVEQMRRQDEHVAHWQDRQNAKLLHEAYARQQARHEMQHSERMLKRRGASSRPRSAKAPAQTKGRTQPPPEPRPPAAAGDAASPFSE</sequence>
<organism evidence="2">
    <name type="scientific">Chrysotila carterae</name>
    <name type="common">Marine alga</name>
    <name type="synonym">Syracosphaera carterae</name>
    <dbReference type="NCBI Taxonomy" id="13221"/>
    <lineage>
        <taxon>Eukaryota</taxon>
        <taxon>Haptista</taxon>
        <taxon>Haptophyta</taxon>
        <taxon>Prymnesiophyceae</taxon>
        <taxon>Isochrysidales</taxon>
        <taxon>Isochrysidaceae</taxon>
        <taxon>Chrysotila</taxon>
    </lineage>
</organism>
<reference evidence="2" key="1">
    <citation type="submission" date="2021-01" db="EMBL/GenBank/DDBJ databases">
        <authorList>
            <person name="Corre E."/>
            <person name="Pelletier E."/>
            <person name="Niang G."/>
            <person name="Scheremetjew M."/>
            <person name="Finn R."/>
            <person name="Kale V."/>
            <person name="Holt S."/>
            <person name="Cochrane G."/>
            <person name="Meng A."/>
            <person name="Brown T."/>
            <person name="Cohen L."/>
        </authorList>
    </citation>
    <scope>NUCLEOTIDE SEQUENCE</scope>
    <source>
        <strain evidence="2">CCMP645</strain>
    </source>
</reference>
<name>A0A7S4BZI8_CHRCT</name>
<feature type="compositionally biased region" description="Low complexity" evidence="1">
    <location>
        <begin position="90"/>
        <end position="100"/>
    </location>
</feature>
<proteinExistence type="predicted"/>
<gene>
    <name evidence="2" type="ORF">PCAR00345_LOCUS34918</name>
</gene>
<feature type="compositionally biased region" description="Basic and acidic residues" evidence="1">
    <location>
        <begin position="70"/>
        <end position="83"/>
    </location>
</feature>